<dbReference type="GO" id="GO:0002082">
    <property type="term" value="P:regulation of oxidative phosphorylation"/>
    <property type="evidence" value="ECO:0007669"/>
    <property type="project" value="TreeGrafter"/>
</dbReference>
<reference evidence="13 14" key="1">
    <citation type="submission" date="2024-04" db="EMBL/GenBank/DDBJ databases">
        <authorList>
            <person name="Waldvogel A.-M."/>
            <person name="Schoenle A."/>
        </authorList>
    </citation>
    <scope>NUCLEOTIDE SEQUENCE [LARGE SCALE GENOMIC DNA]</scope>
</reference>
<evidence type="ECO:0000256" key="8">
    <source>
        <dbReference type="ARBA" id="ARBA00023002"/>
    </source>
</evidence>
<dbReference type="Gene3D" id="4.10.91.10">
    <property type="entry name" value="Cytochrome c oxidase, subunit VIIa"/>
    <property type="match status" value="1"/>
</dbReference>
<keyword evidence="14" id="KW-1185">Reference proteome</keyword>
<keyword evidence="6" id="KW-0809">Transit peptide</keyword>
<evidence type="ECO:0000256" key="2">
    <source>
        <dbReference type="ARBA" id="ARBA00004673"/>
    </source>
</evidence>
<dbReference type="PANTHER" id="PTHR10510">
    <property type="entry name" value="CYTOCHROME C OXIDASE POLYPEPTIDE 7A"/>
    <property type="match status" value="1"/>
</dbReference>
<dbReference type="PANTHER" id="PTHR10510:SF5">
    <property type="entry name" value="CYTOCHROME C OXIDASE SUBUNIT 7A1, MITOCHONDRIAL"/>
    <property type="match status" value="1"/>
</dbReference>
<evidence type="ECO:0000313" key="13">
    <source>
        <dbReference type="EMBL" id="CAL1571301.1"/>
    </source>
</evidence>
<sequence>MNQLRMVSVVVSRGFSRTPQSLKNRVPEAQRRFQEDNNLPVHIKGGTGDILLYRATMSLTLAGAAYSVYWLLRAALPE</sequence>
<accession>A0AAV2J465</accession>
<keyword evidence="9" id="KW-0496">Mitochondrion</keyword>
<keyword evidence="5" id="KW-0999">Mitochondrion inner membrane</keyword>
<dbReference type="EMBL" id="OZ035832">
    <property type="protein sequence ID" value="CAL1571301.1"/>
    <property type="molecule type" value="Genomic_DNA"/>
</dbReference>
<dbReference type="InterPro" id="IPR003177">
    <property type="entry name" value="Cytc_oxidase_su7a_met"/>
</dbReference>
<keyword evidence="10 12" id="KW-0472">Membrane</keyword>
<evidence type="ECO:0000256" key="11">
    <source>
        <dbReference type="ARBA" id="ARBA00040382"/>
    </source>
</evidence>
<organism evidence="13 14">
    <name type="scientific">Knipowitschia caucasica</name>
    <name type="common">Caucasian dwarf goby</name>
    <name type="synonym">Pomatoschistus caucasicus</name>
    <dbReference type="NCBI Taxonomy" id="637954"/>
    <lineage>
        <taxon>Eukaryota</taxon>
        <taxon>Metazoa</taxon>
        <taxon>Chordata</taxon>
        <taxon>Craniata</taxon>
        <taxon>Vertebrata</taxon>
        <taxon>Euteleostomi</taxon>
        <taxon>Actinopterygii</taxon>
        <taxon>Neopterygii</taxon>
        <taxon>Teleostei</taxon>
        <taxon>Neoteleostei</taxon>
        <taxon>Acanthomorphata</taxon>
        <taxon>Gobiaria</taxon>
        <taxon>Gobiiformes</taxon>
        <taxon>Gobioidei</taxon>
        <taxon>Gobiidae</taxon>
        <taxon>Gobiinae</taxon>
        <taxon>Knipowitschia</taxon>
    </lineage>
</organism>
<dbReference type="GO" id="GO:0006123">
    <property type="term" value="P:mitochondrial electron transport, cytochrome c to oxygen"/>
    <property type="evidence" value="ECO:0007669"/>
    <property type="project" value="InterPro"/>
</dbReference>
<dbReference type="Proteomes" id="UP001497482">
    <property type="component" value="Chromosome 10"/>
</dbReference>
<evidence type="ECO:0000256" key="3">
    <source>
        <dbReference type="ARBA" id="ARBA00009331"/>
    </source>
</evidence>
<feature type="transmembrane region" description="Helical" evidence="12">
    <location>
        <begin position="51"/>
        <end position="72"/>
    </location>
</feature>
<gene>
    <name evidence="13" type="ORF">KC01_LOCUS3432</name>
</gene>
<keyword evidence="8" id="KW-0560">Oxidoreductase</keyword>
<dbReference type="GO" id="GO:0016491">
    <property type="term" value="F:oxidoreductase activity"/>
    <property type="evidence" value="ECO:0007669"/>
    <property type="project" value="UniProtKB-KW"/>
</dbReference>
<proteinExistence type="inferred from homology"/>
<evidence type="ECO:0000256" key="7">
    <source>
        <dbReference type="ARBA" id="ARBA00022989"/>
    </source>
</evidence>
<comment type="subcellular location">
    <subcellularLocation>
        <location evidence="1">Mitochondrion inner membrane</location>
        <topology evidence="1">Single-pass membrane protein</topology>
    </subcellularLocation>
</comment>
<dbReference type="InterPro" id="IPR039297">
    <property type="entry name" value="COX7a"/>
</dbReference>
<dbReference type="GO" id="GO:0005743">
    <property type="term" value="C:mitochondrial inner membrane"/>
    <property type="evidence" value="ECO:0007669"/>
    <property type="project" value="UniProtKB-SubCell"/>
</dbReference>
<comment type="pathway">
    <text evidence="2">Energy metabolism; oxidative phosphorylation.</text>
</comment>
<evidence type="ECO:0000256" key="9">
    <source>
        <dbReference type="ARBA" id="ARBA00023128"/>
    </source>
</evidence>
<dbReference type="GO" id="GO:0097250">
    <property type="term" value="P:mitochondrial respirasome assembly"/>
    <property type="evidence" value="ECO:0007669"/>
    <property type="project" value="UniProtKB-ARBA"/>
</dbReference>
<dbReference type="GO" id="GO:0045277">
    <property type="term" value="C:respiratory chain complex IV"/>
    <property type="evidence" value="ECO:0007669"/>
    <property type="project" value="InterPro"/>
</dbReference>
<dbReference type="CDD" id="cd00928">
    <property type="entry name" value="Cyt_c_Oxidase_VIIa"/>
    <property type="match status" value="1"/>
</dbReference>
<evidence type="ECO:0000256" key="1">
    <source>
        <dbReference type="ARBA" id="ARBA00004434"/>
    </source>
</evidence>
<protein>
    <recommendedName>
        <fullName evidence="11">Cytochrome c oxidase subunit 7A1, mitochondrial</fullName>
    </recommendedName>
</protein>
<evidence type="ECO:0000313" key="14">
    <source>
        <dbReference type="Proteomes" id="UP001497482"/>
    </source>
</evidence>
<dbReference type="InterPro" id="IPR036539">
    <property type="entry name" value="Cyt_c_oxidase_su7a_sf"/>
</dbReference>
<evidence type="ECO:0000256" key="5">
    <source>
        <dbReference type="ARBA" id="ARBA00022792"/>
    </source>
</evidence>
<keyword evidence="4 12" id="KW-0812">Transmembrane</keyword>
<dbReference type="Pfam" id="PF02238">
    <property type="entry name" value="COX7a"/>
    <property type="match status" value="1"/>
</dbReference>
<comment type="similarity">
    <text evidence="3">Belongs to the cytochrome c oxidase VIIa family.</text>
</comment>
<name>A0AAV2J465_KNICA</name>
<dbReference type="SUPFAM" id="SSF81419">
    <property type="entry name" value="Mitochondrial cytochrome c oxidase subunit VIIa"/>
    <property type="match status" value="1"/>
</dbReference>
<dbReference type="AlphaFoldDB" id="A0AAV2J465"/>
<evidence type="ECO:0000256" key="4">
    <source>
        <dbReference type="ARBA" id="ARBA00022692"/>
    </source>
</evidence>
<evidence type="ECO:0000256" key="10">
    <source>
        <dbReference type="ARBA" id="ARBA00023136"/>
    </source>
</evidence>
<evidence type="ECO:0000256" key="6">
    <source>
        <dbReference type="ARBA" id="ARBA00022946"/>
    </source>
</evidence>
<dbReference type="FunFam" id="4.10.91.10:FF:000001">
    <property type="entry name" value="Cytochrome c oxidase subunit 7A1, mitochondrial"/>
    <property type="match status" value="1"/>
</dbReference>
<evidence type="ECO:0000256" key="12">
    <source>
        <dbReference type="SAM" id="Phobius"/>
    </source>
</evidence>
<keyword evidence="7 12" id="KW-1133">Transmembrane helix</keyword>